<evidence type="ECO:0000256" key="3">
    <source>
        <dbReference type="ARBA" id="ARBA00022692"/>
    </source>
</evidence>
<comment type="subcellular location">
    <subcellularLocation>
        <location evidence="1">Cell membrane</location>
        <topology evidence="1">Multi-pass membrane protein</topology>
    </subcellularLocation>
</comment>
<keyword evidence="2" id="KW-1003">Cell membrane</keyword>
<evidence type="ECO:0000256" key="2">
    <source>
        <dbReference type="ARBA" id="ARBA00022475"/>
    </source>
</evidence>
<evidence type="ECO:0000313" key="9">
    <source>
        <dbReference type="Proteomes" id="UP000521379"/>
    </source>
</evidence>
<feature type="transmembrane region" description="Helical" evidence="7">
    <location>
        <begin position="394"/>
        <end position="417"/>
    </location>
</feature>
<comment type="caution">
    <text evidence="8">The sequence shown here is derived from an EMBL/GenBank/DDBJ whole genome shotgun (WGS) entry which is preliminary data.</text>
</comment>
<organism evidence="8 9">
    <name type="scientific">Kocuria subflava</name>
    <dbReference type="NCBI Taxonomy" id="1736139"/>
    <lineage>
        <taxon>Bacteria</taxon>
        <taxon>Bacillati</taxon>
        <taxon>Actinomycetota</taxon>
        <taxon>Actinomycetes</taxon>
        <taxon>Micrococcales</taxon>
        <taxon>Micrococcaceae</taxon>
        <taxon>Kocuria</taxon>
    </lineage>
</organism>
<keyword evidence="3 7" id="KW-0812">Transmembrane</keyword>
<sequence length="418" mass="42989">MSQSHTSQRKRATTDQNQGTDTEFARTGGDSRENLDELSQDATNLSRGQIAVRVLAALGLLYTLICAVGLIGTGFGNLGEDTASGLFDFAVNPLVGLAVGILATSVIQSSSTTTAIAVTAVGTGALPLSVAVPIIMGANVGTSVTNTLASLGFVGTKDEFRRAFSAATVHDFFNLFAVALLLPLEMLFHPLERLAELITGPLSGIQTTDPGDADVVSMVTDPVVNGLAWVLGFPGETMGAVLQILGGVALIFLSVRYLGKLLQTLMVGKAKKILHKTVGGTPPVAMGAGALVTVLAQSSSVTTSVLVPFAGSGALSTRQIYPVTLGANIGTTTTALIAAMAVTGENATIALQAALVHLLFNLLGILLIYVLPFLRNIPLACATWLGSLAAERKWVAAAWIIAAFLVAPGAVVLISAVL</sequence>
<evidence type="ECO:0000313" key="8">
    <source>
        <dbReference type="EMBL" id="NKE08795.1"/>
    </source>
</evidence>
<keyword evidence="9" id="KW-1185">Reference proteome</keyword>
<feature type="region of interest" description="Disordered" evidence="6">
    <location>
        <begin position="1"/>
        <end position="33"/>
    </location>
</feature>
<dbReference type="PANTHER" id="PTHR10010">
    <property type="entry name" value="SOLUTE CARRIER FAMILY 34 SODIUM PHOSPHATE , MEMBER 2-RELATED"/>
    <property type="match status" value="1"/>
</dbReference>
<dbReference type="Proteomes" id="UP000521379">
    <property type="component" value="Unassembled WGS sequence"/>
</dbReference>
<feature type="transmembrane region" description="Helical" evidence="7">
    <location>
        <begin position="83"/>
        <end position="103"/>
    </location>
</feature>
<dbReference type="Pfam" id="PF02690">
    <property type="entry name" value="Na_Pi_cotrans"/>
    <property type="match status" value="2"/>
</dbReference>
<evidence type="ECO:0000256" key="5">
    <source>
        <dbReference type="ARBA" id="ARBA00023136"/>
    </source>
</evidence>
<feature type="transmembrane region" description="Helical" evidence="7">
    <location>
        <begin position="320"/>
        <end position="342"/>
    </location>
</feature>
<keyword evidence="5 7" id="KW-0472">Membrane</keyword>
<gene>
    <name evidence="8" type="ORF">GTW58_02295</name>
</gene>
<name>A0A846TWX6_9MICC</name>
<dbReference type="GO" id="GO:0005436">
    <property type="term" value="F:sodium:phosphate symporter activity"/>
    <property type="evidence" value="ECO:0007669"/>
    <property type="project" value="InterPro"/>
</dbReference>
<dbReference type="GO" id="GO:0005886">
    <property type="term" value="C:plasma membrane"/>
    <property type="evidence" value="ECO:0007669"/>
    <property type="project" value="UniProtKB-SubCell"/>
</dbReference>
<feature type="transmembrane region" description="Helical" evidence="7">
    <location>
        <begin position="115"/>
        <end position="136"/>
    </location>
</feature>
<feature type="transmembrane region" description="Helical" evidence="7">
    <location>
        <begin position="354"/>
        <end position="374"/>
    </location>
</feature>
<feature type="transmembrane region" description="Helical" evidence="7">
    <location>
        <begin position="50"/>
        <end position="71"/>
    </location>
</feature>
<protein>
    <submittedName>
        <fullName evidence="8">Na/Pi symporter</fullName>
    </submittedName>
</protein>
<evidence type="ECO:0000256" key="4">
    <source>
        <dbReference type="ARBA" id="ARBA00022989"/>
    </source>
</evidence>
<dbReference type="InterPro" id="IPR003841">
    <property type="entry name" value="Na/Pi_transpt"/>
</dbReference>
<dbReference type="AlphaFoldDB" id="A0A846TWX6"/>
<dbReference type="GO" id="GO:0044341">
    <property type="term" value="P:sodium-dependent phosphate transport"/>
    <property type="evidence" value="ECO:0007669"/>
    <property type="project" value="InterPro"/>
</dbReference>
<accession>A0A846TWX6</accession>
<proteinExistence type="predicted"/>
<evidence type="ECO:0000256" key="7">
    <source>
        <dbReference type="SAM" id="Phobius"/>
    </source>
</evidence>
<evidence type="ECO:0000256" key="6">
    <source>
        <dbReference type="SAM" id="MobiDB-lite"/>
    </source>
</evidence>
<reference evidence="8 9" key="1">
    <citation type="submission" date="2020-02" db="EMBL/GenBank/DDBJ databases">
        <authorList>
            <person name="Sun Q."/>
        </authorList>
    </citation>
    <scope>NUCLEOTIDE SEQUENCE [LARGE SCALE GENOMIC DNA]</scope>
    <source>
        <strain evidence="8 9">YIM 13062</strain>
    </source>
</reference>
<keyword evidence="4 7" id="KW-1133">Transmembrane helix</keyword>
<evidence type="ECO:0000256" key="1">
    <source>
        <dbReference type="ARBA" id="ARBA00004651"/>
    </source>
</evidence>
<dbReference type="PANTHER" id="PTHR10010:SF46">
    <property type="entry name" value="SODIUM-DEPENDENT PHOSPHATE TRANSPORT PROTEIN 2B"/>
    <property type="match status" value="1"/>
</dbReference>
<dbReference type="NCBIfam" id="NF037997">
    <property type="entry name" value="Na_Pi_symport"/>
    <property type="match status" value="2"/>
</dbReference>
<dbReference type="RefSeq" id="WP_168023449.1">
    <property type="nucleotide sequence ID" value="NZ_JAAVUN010000002.1"/>
</dbReference>
<feature type="transmembrane region" description="Helical" evidence="7">
    <location>
        <begin position="240"/>
        <end position="259"/>
    </location>
</feature>
<dbReference type="EMBL" id="JAAVUN010000002">
    <property type="protein sequence ID" value="NKE08795.1"/>
    <property type="molecule type" value="Genomic_DNA"/>
</dbReference>